<evidence type="ECO:0000313" key="2">
    <source>
        <dbReference type="Proteomes" id="UP000789901"/>
    </source>
</evidence>
<feature type="non-terminal residue" evidence="1">
    <location>
        <position position="1"/>
    </location>
</feature>
<keyword evidence="2" id="KW-1185">Reference proteome</keyword>
<sequence>KYYFAISNEDVPKISTIQNWIGCYAHQHHEQAAQININT</sequence>
<protein>
    <submittedName>
        <fullName evidence="1">13038_t:CDS:1</fullName>
    </submittedName>
</protein>
<proteinExistence type="predicted"/>
<evidence type="ECO:0000313" key="1">
    <source>
        <dbReference type="EMBL" id="CAG8841203.1"/>
    </source>
</evidence>
<name>A0ABN7WV44_GIGMA</name>
<gene>
    <name evidence="1" type="ORF">GMARGA_LOCUS35301</name>
</gene>
<dbReference type="EMBL" id="CAJVQB010065146">
    <property type="protein sequence ID" value="CAG8841203.1"/>
    <property type="molecule type" value="Genomic_DNA"/>
</dbReference>
<organism evidence="1 2">
    <name type="scientific">Gigaspora margarita</name>
    <dbReference type="NCBI Taxonomy" id="4874"/>
    <lineage>
        <taxon>Eukaryota</taxon>
        <taxon>Fungi</taxon>
        <taxon>Fungi incertae sedis</taxon>
        <taxon>Mucoromycota</taxon>
        <taxon>Glomeromycotina</taxon>
        <taxon>Glomeromycetes</taxon>
        <taxon>Diversisporales</taxon>
        <taxon>Gigasporaceae</taxon>
        <taxon>Gigaspora</taxon>
    </lineage>
</organism>
<comment type="caution">
    <text evidence="1">The sequence shown here is derived from an EMBL/GenBank/DDBJ whole genome shotgun (WGS) entry which is preliminary data.</text>
</comment>
<reference evidence="1 2" key="1">
    <citation type="submission" date="2021-06" db="EMBL/GenBank/DDBJ databases">
        <authorList>
            <person name="Kallberg Y."/>
            <person name="Tangrot J."/>
            <person name="Rosling A."/>
        </authorList>
    </citation>
    <scope>NUCLEOTIDE SEQUENCE [LARGE SCALE GENOMIC DNA]</scope>
    <source>
        <strain evidence="1 2">120-4 pot B 10/14</strain>
    </source>
</reference>
<accession>A0ABN7WV44</accession>
<dbReference type="Proteomes" id="UP000789901">
    <property type="component" value="Unassembled WGS sequence"/>
</dbReference>